<gene>
    <name evidence="6" type="ORF">G7Y85_00250</name>
</gene>
<proteinExistence type="predicted"/>
<evidence type="ECO:0000256" key="1">
    <source>
        <dbReference type="ARBA" id="ARBA00023015"/>
    </source>
</evidence>
<dbReference type="InterPro" id="IPR001647">
    <property type="entry name" value="HTH_TetR"/>
</dbReference>
<reference evidence="6 7" key="1">
    <citation type="journal article" date="2014" name="Int. J. Syst. Evol. Microbiol.">
        <title>Solimonas terrae sp. nov., isolated from soil.</title>
        <authorList>
            <person name="Kim S.J."/>
            <person name="Moon J.Y."/>
            <person name="Weon H.Y."/>
            <person name="Ahn J.H."/>
            <person name="Chen W.M."/>
            <person name="Kwon S.W."/>
        </authorList>
    </citation>
    <scope>NUCLEOTIDE SEQUENCE [LARGE SCALE GENOMIC DNA]</scope>
    <source>
        <strain evidence="6 7">KIS83-12</strain>
    </source>
</reference>
<protein>
    <submittedName>
        <fullName evidence="6">TetR/AcrR family transcriptional regulator</fullName>
    </submittedName>
</protein>
<dbReference type="Gene3D" id="1.10.357.10">
    <property type="entry name" value="Tetracycline Repressor, domain 2"/>
    <property type="match status" value="1"/>
</dbReference>
<evidence type="ECO:0000313" key="6">
    <source>
        <dbReference type="EMBL" id="NGY03184.1"/>
    </source>
</evidence>
<evidence type="ECO:0000259" key="5">
    <source>
        <dbReference type="PROSITE" id="PS50977"/>
    </source>
</evidence>
<evidence type="ECO:0000313" key="7">
    <source>
        <dbReference type="Proteomes" id="UP000472676"/>
    </source>
</evidence>
<dbReference type="GO" id="GO:0000976">
    <property type="term" value="F:transcription cis-regulatory region binding"/>
    <property type="evidence" value="ECO:0007669"/>
    <property type="project" value="TreeGrafter"/>
</dbReference>
<keyword evidence="2 4" id="KW-0238">DNA-binding</keyword>
<evidence type="ECO:0000256" key="4">
    <source>
        <dbReference type="PROSITE-ProRule" id="PRU00335"/>
    </source>
</evidence>
<dbReference type="EMBL" id="JAAMOW010000001">
    <property type="protein sequence ID" value="NGY03184.1"/>
    <property type="molecule type" value="Genomic_DNA"/>
</dbReference>
<keyword evidence="1" id="KW-0805">Transcription regulation</keyword>
<keyword evidence="7" id="KW-1185">Reference proteome</keyword>
<dbReference type="SUPFAM" id="SSF46689">
    <property type="entry name" value="Homeodomain-like"/>
    <property type="match status" value="1"/>
</dbReference>
<dbReference type="AlphaFoldDB" id="A0A6M2BKY8"/>
<feature type="domain" description="HTH tetR-type" evidence="5">
    <location>
        <begin position="19"/>
        <end position="79"/>
    </location>
</feature>
<evidence type="ECO:0000256" key="2">
    <source>
        <dbReference type="ARBA" id="ARBA00023125"/>
    </source>
</evidence>
<feature type="DNA-binding region" description="H-T-H motif" evidence="4">
    <location>
        <begin position="42"/>
        <end position="61"/>
    </location>
</feature>
<dbReference type="PRINTS" id="PR00455">
    <property type="entry name" value="HTHTETR"/>
</dbReference>
<keyword evidence="3" id="KW-0804">Transcription</keyword>
<dbReference type="RefSeq" id="WP_166250611.1">
    <property type="nucleotide sequence ID" value="NZ_JAAMOW010000001.1"/>
</dbReference>
<evidence type="ECO:0000256" key="3">
    <source>
        <dbReference type="ARBA" id="ARBA00023163"/>
    </source>
</evidence>
<dbReference type="PROSITE" id="PS50977">
    <property type="entry name" value="HTH_TETR_2"/>
    <property type="match status" value="1"/>
</dbReference>
<dbReference type="InterPro" id="IPR050109">
    <property type="entry name" value="HTH-type_TetR-like_transc_reg"/>
</dbReference>
<comment type="caution">
    <text evidence="6">The sequence shown here is derived from an EMBL/GenBank/DDBJ whole genome shotgun (WGS) entry which is preliminary data.</text>
</comment>
<organism evidence="6 7">
    <name type="scientific">Solimonas terrae</name>
    <dbReference type="NCBI Taxonomy" id="1396819"/>
    <lineage>
        <taxon>Bacteria</taxon>
        <taxon>Pseudomonadati</taxon>
        <taxon>Pseudomonadota</taxon>
        <taxon>Gammaproteobacteria</taxon>
        <taxon>Nevskiales</taxon>
        <taxon>Nevskiaceae</taxon>
        <taxon>Solimonas</taxon>
    </lineage>
</organism>
<name>A0A6M2BKY8_9GAMM</name>
<dbReference type="InterPro" id="IPR009057">
    <property type="entry name" value="Homeodomain-like_sf"/>
</dbReference>
<dbReference type="Proteomes" id="UP000472676">
    <property type="component" value="Unassembled WGS sequence"/>
</dbReference>
<dbReference type="PANTHER" id="PTHR30055:SF234">
    <property type="entry name" value="HTH-TYPE TRANSCRIPTIONAL REGULATOR BETI"/>
    <property type="match status" value="1"/>
</dbReference>
<sequence>MAKASPAKKVRLSRAEQNAQRSEELLAAAWTMFCQKGYEAVTIDDVAAQAGYSRMPIYSLFGDKQTLFFELWQVSLRRLADQLLAEMNLKGPLRRNLKRLAEMIADGRNTEPDGAGESLFFVVQTIALSRPDLEVRLQALARDVVTRFTEMIRSSTLADGEVLRSDAGTIAAHLIAHINGLSTVQFQTGHGYARSRELIPIFNAIAFKSADE</sequence>
<dbReference type="Pfam" id="PF00440">
    <property type="entry name" value="TetR_N"/>
    <property type="match status" value="1"/>
</dbReference>
<accession>A0A6M2BKY8</accession>
<dbReference type="GO" id="GO:0003700">
    <property type="term" value="F:DNA-binding transcription factor activity"/>
    <property type="evidence" value="ECO:0007669"/>
    <property type="project" value="TreeGrafter"/>
</dbReference>
<dbReference type="PANTHER" id="PTHR30055">
    <property type="entry name" value="HTH-TYPE TRANSCRIPTIONAL REGULATOR RUTR"/>
    <property type="match status" value="1"/>
</dbReference>